<evidence type="ECO:0000256" key="3">
    <source>
        <dbReference type="ARBA" id="ARBA00061607"/>
    </source>
</evidence>
<keyword evidence="1" id="KW-0547">Nucleotide-binding</keyword>
<comment type="similarity">
    <text evidence="3">Belongs to the MoxR family.</text>
</comment>
<dbReference type="Pfam" id="PF07726">
    <property type="entry name" value="AAA_3"/>
    <property type="match status" value="1"/>
</dbReference>
<feature type="domain" description="ChlI/MoxR AAA lid" evidence="5">
    <location>
        <begin position="236"/>
        <end position="306"/>
    </location>
</feature>
<dbReference type="EMBL" id="BHYM01000107">
    <property type="protein sequence ID" value="GCE44764.1"/>
    <property type="molecule type" value="Genomic_DNA"/>
</dbReference>
<dbReference type="Pfam" id="PF17863">
    <property type="entry name" value="AAA_lid_2"/>
    <property type="match status" value="1"/>
</dbReference>
<dbReference type="SUPFAM" id="SSF52540">
    <property type="entry name" value="P-loop containing nucleoside triphosphate hydrolases"/>
    <property type="match status" value="1"/>
</dbReference>
<protein>
    <submittedName>
        <fullName evidence="6">Probable methanol dehydrogenase transcriptional regulatory protein MoxR3</fullName>
    </submittedName>
</protein>
<evidence type="ECO:0000256" key="2">
    <source>
        <dbReference type="ARBA" id="ARBA00022840"/>
    </source>
</evidence>
<dbReference type="PIRSF" id="PIRSF002849">
    <property type="entry name" value="AAA_ATPase_chaperone_MoxR_prd"/>
    <property type="match status" value="1"/>
</dbReference>
<dbReference type="Proteomes" id="UP000287519">
    <property type="component" value="Unassembled WGS sequence"/>
</dbReference>
<dbReference type="OrthoDB" id="9808397at2"/>
<keyword evidence="2" id="KW-0067">ATP-binding</keyword>
<evidence type="ECO:0000256" key="1">
    <source>
        <dbReference type="ARBA" id="ARBA00022741"/>
    </source>
</evidence>
<organism evidence="6 7">
    <name type="scientific">Rhodococcus wratislaviensis</name>
    <name type="common">Tsukamurella wratislaviensis</name>
    <dbReference type="NCBI Taxonomy" id="44752"/>
    <lineage>
        <taxon>Bacteria</taxon>
        <taxon>Bacillati</taxon>
        <taxon>Actinomycetota</taxon>
        <taxon>Actinomycetes</taxon>
        <taxon>Mycobacteriales</taxon>
        <taxon>Nocardiaceae</taxon>
        <taxon>Rhodococcus</taxon>
    </lineage>
</organism>
<keyword evidence="7" id="KW-1185">Reference proteome</keyword>
<evidence type="ECO:0000259" key="5">
    <source>
        <dbReference type="Pfam" id="PF17863"/>
    </source>
</evidence>
<dbReference type="PANTHER" id="PTHR42759:SF5">
    <property type="entry name" value="METHANOL DEHYDROGENASE REGULATOR"/>
    <property type="match status" value="1"/>
</dbReference>
<gene>
    <name evidence="6" type="ORF">Rhow_000355</name>
</gene>
<feature type="domain" description="ATPase AAA-3" evidence="4">
    <location>
        <begin position="42"/>
        <end position="172"/>
    </location>
</feature>
<dbReference type="CDD" id="cd00009">
    <property type="entry name" value="AAA"/>
    <property type="match status" value="1"/>
</dbReference>
<dbReference type="Gene3D" id="3.40.50.300">
    <property type="entry name" value="P-loop containing nucleotide triphosphate hydrolases"/>
    <property type="match status" value="1"/>
</dbReference>
<comment type="caution">
    <text evidence="6">The sequence shown here is derived from an EMBL/GenBank/DDBJ whole genome shotgun (WGS) entry which is preliminary data.</text>
</comment>
<dbReference type="InterPro" id="IPR027417">
    <property type="entry name" value="P-loop_NTPase"/>
</dbReference>
<dbReference type="AlphaFoldDB" id="A0A402CMG0"/>
<name>A0A402CMG0_RHOWR</name>
<reference evidence="6 7" key="1">
    <citation type="submission" date="2018-11" db="EMBL/GenBank/DDBJ databases">
        <title>Microbial catabolism of amino acid.</title>
        <authorList>
            <person name="Hibi M."/>
            <person name="Ogawa J."/>
        </authorList>
    </citation>
    <scope>NUCLEOTIDE SEQUENCE [LARGE SCALE GENOMIC DNA]</scope>
    <source>
        <strain evidence="6 7">C31-06</strain>
    </source>
</reference>
<evidence type="ECO:0000259" key="4">
    <source>
        <dbReference type="Pfam" id="PF07726"/>
    </source>
</evidence>
<accession>A0A402CMG0</accession>
<dbReference type="Gene3D" id="1.10.8.80">
    <property type="entry name" value="Magnesium chelatase subunit I, C-Terminal domain"/>
    <property type="match status" value="1"/>
</dbReference>
<evidence type="ECO:0000313" key="6">
    <source>
        <dbReference type="EMBL" id="GCE44764.1"/>
    </source>
</evidence>
<dbReference type="GO" id="GO:0016887">
    <property type="term" value="F:ATP hydrolysis activity"/>
    <property type="evidence" value="ECO:0007669"/>
    <property type="project" value="InterPro"/>
</dbReference>
<dbReference type="InterPro" id="IPR041628">
    <property type="entry name" value="ChlI/MoxR_AAA_lid"/>
</dbReference>
<evidence type="ECO:0000313" key="7">
    <source>
        <dbReference type="Proteomes" id="UP000287519"/>
    </source>
</evidence>
<dbReference type="RefSeq" id="WP_124396296.1">
    <property type="nucleotide sequence ID" value="NZ_BHYM01000107.1"/>
</dbReference>
<dbReference type="GO" id="GO:0005524">
    <property type="term" value="F:ATP binding"/>
    <property type="evidence" value="ECO:0007669"/>
    <property type="project" value="UniProtKB-KW"/>
</dbReference>
<dbReference type="PANTHER" id="PTHR42759">
    <property type="entry name" value="MOXR FAMILY PROTEIN"/>
    <property type="match status" value="1"/>
</dbReference>
<dbReference type="InterPro" id="IPR011703">
    <property type="entry name" value="ATPase_AAA-3"/>
</dbReference>
<dbReference type="InterPro" id="IPR050764">
    <property type="entry name" value="CbbQ/NirQ/NorQ/GpvN"/>
</dbReference>
<proteinExistence type="inferred from homology"/>
<sequence length="318" mass="34900">MTMPAEVTTARAHAVLAEVERAVVGKHDELTSILLAVLAGGHVLIEDLPGLGKTLVARSFAAALGLDFTRVQFTPDLLPADLLGATIYDMPSGRFEFRPGPIFTNLLLADEINRTPPKTQAALLEAMAEGQVSVDGTTRILPRPFVVLATDNPIEYEGTYPLPEAQLDRFTLRLRLGYLTETDEHEMLRRRLDRGSAAVVVEQVVDAADLVAMRESLEQVSVHHDVLGYVVALANATRHHPQVEVGASPRAELDLVQLARARALLAGRDFVIPEDIKALAVPAVAHRISLRPEMWVRRIRSDDVLAELLRRLPAPRAR</sequence>
<dbReference type="FunFam" id="3.40.50.300:FF:000640">
    <property type="entry name" value="MoxR family ATPase"/>
    <property type="match status" value="1"/>
</dbReference>